<dbReference type="FunFam" id="3.40.309.10:FF:000009">
    <property type="entry name" value="Aldehyde dehydrogenase A"/>
    <property type="match status" value="1"/>
</dbReference>
<evidence type="ECO:0000259" key="5">
    <source>
        <dbReference type="Pfam" id="PF00171"/>
    </source>
</evidence>
<dbReference type="Gene3D" id="3.40.605.10">
    <property type="entry name" value="Aldehyde Dehydrogenase, Chain A, domain 1"/>
    <property type="match status" value="1"/>
</dbReference>
<reference evidence="6 7" key="1">
    <citation type="submission" date="2018-06" db="EMBL/GenBank/DDBJ databases">
        <title>Genomic Encyclopedia of Type Strains, Phase IV (KMG-IV): sequencing the most valuable type-strain genomes for metagenomic binning, comparative biology and taxonomic classification.</title>
        <authorList>
            <person name="Goeker M."/>
        </authorList>
    </citation>
    <scope>NUCLEOTIDE SEQUENCE [LARGE SCALE GENOMIC DNA]</scope>
    <source>
        <strain evidence="6 7">DSM 24875</strain>
    </source>
</reference>
<evidence type="ECO:0000256" key="4">
    <source>
        <dbReference type="RuleBase" id="RU003345"/>
    </source>
</evidence>
<gene>
    <name evidence="6" type="ORF">DFR50_11750</name>
</gene>
<dbReference type="CDD" id="cd07102">
    <property type="entry name" value="ALDH_EDX86601"/>
    <property type="match status" value="1"/>
</dbReference>
<feature type="active site" evidence="3">
    <location>
        <position position="232"/>
    </location>
</feature>
<dbReference type="InterPro" id="IPR016163">
    <property type="entry name" value="Ald_DH_C"/>
</dbReference>
<keyword evidence="7" id="KW-1185">Reference proteome</keyword>
<dbReference type="InterPro" id="IPR016161">
    <property type="entry name" value="Ald_DH/histidinol_DH"/>
</dbReference>
<accession>A0A366F936</accession>
<name>A0A366F936_9HYPH</name>
<dbReference type="PANTHER" id="PTHR11699">
    <property type="entry name" value="ALDEHYDE DEHYDROGENASE-RELATED"/>
    <property type="match status" value="1"/>
</dbReference>
<dbReference type="Gene3D" id="3.40.309.10">
    <property type="entry name" value="Aldehyde Dehydrogenase, Chain A, domain 2"/>
    <property type="match status" value="1"/>
</dbReference>
<evidence type="ECO:0000313" key="7">
    <source>
        <dbReference type="Proteomes" id="UP000253529"/>
    </source>
</evidence>
<sequence>MTRHITCISPVDGRVYVDRPTASEAEIRTTLERARAAQKAWRRVPLSERIARVIGFVDVLKGLGPQIAEELAWQMGRPIRYGQGELRGLEERARYMAEVAPAALAPVRPIDDRPGFERYVAREPVGLVFTIAPWNYPYLTTVNSVVPALIAGNAVLLKSAAQTLLVGDRFQQAFAAAGLPEGLFTHIVLGHSQTEAILSGGQVDHVAFTGSVEAGRAMERAAAGTFTTLGLELGGKDPAYVAPDANLTFAIENLVDGAFFNSGQCCCGIERIYVHEQRYDAFVKGFVELTAQYALGDPLDPATTLGPMARTNLADVVRAQTREAIDKGARAHIDPGSFPRDEAGTPYLAPQVLTDVDHTMAVMREESFGPVIGIARVRDEDEAIALMNDSPYGLTASVWTEDVATARRVGERIETGTVYMNRCDYLDPGLAWTGVKDTGYGASLSSLGYGSLTRPKSYHLRLSTGG</sequence>
<feature type="domain" description="Aldehyde dehydrogenase" evidence="5">
    <location>
        <begin position="3"/>
        <end position="456"/>
    </location>
</feature>
<keyword evidence="2 4" id="KW-0560">Oxidoreductase</keyword>
<dbReference type="SUPFAM" id="SSF53720">
    <property type="entry name" value="ALDH-like"/>
    <property type="match status" value="1"/>
</dbReference>
<dbReference type="PROSITE" id="PS00070">
    <property type="entry name" value="ALDEHYDE_DEHYDR_CYS"/>
    <property type="match status" value="1"/>
</dbReference>
<dbReference type="EMBL" id="QNRK01000017">
    <property type="protein sequence ID" value="RBP11164.1"/>
    <property type="molecule type" value="Genomic_DNA"/>
</dbReference>
<dbReference type="PROSITE" id="PS00687">
    <property type="entry name" value="ALDEHYDE_DEHYDR_GLU"/>
    <property type="match status" value="1"/>
</dbReference>
<dbReference type="InterPro" id="IPR016162">
    <property type="entry name" value="Ald_DH_N"/>
</dbReference>
<dbReference type="RefSeq" id="WP_113890267.1">
    <property type="nucleotide sequence ID" value="NZ_QNRK01000017.1"/>
</dbReference>
<dbReference type="InterPro" id="IPR015590">
    <property type="entry name" value="Aldehyde_DH_dom"/>
</dbReference>
<evidence type="ECO:0000256" key="2">
    <source>
        <dbReference type="ARBA" id="ARBA00023002"/>
    </source>
</evidence>
<dbReference type="GO" id="GO:0016620">
    <property type="term" value="F:oxidoreductase activity, acting on the aldehyde or oxo group of donors, NAD or NADP as acceptor"/>
    <property type="evidence" value="ECO:0007669"/>
    <property type="project" value="InterPro"/>
</dbReference>
<evidence type="ECO:0000256" key="1">
    <source>
        <dbReference type="ARBA" id="ARBA00009986"/>
    </source>
</evidence>
<dbReference type="AlphaFoldDB" id="A0A366F936"/>
<comment type="caution">
    <text evidence="6">The sequence shown here is derived from an EMBL/GenBank/DDBJ whole genome shotgun (WGS) entry which is preliminary data.</text>
</comment>
<protein>
    <submittedName>
        <fullName evidence="6">Acyl-CoA reductase-like NAD-dependent aldehyde dehydrogenase</fullName>
    </submittedName>
</protein>
<evidence type="ECO:0000256" key="3">
    <source>
        <dbReference type="PROSITE-ProRule" id="PRU10007"/>
    </source>
</evidence>
<dbReference type="InterPro" id="IPR029510">
    <property type="entry name" value="Ald_DH_CS_GLU"/>
</dbReference>
<dbReference type="InterPro" id="IPR016160">
    <property type="entry name" value="Ald_DH_CS_CYS"/>
</dbReference>
<dbReference type="Proteomes" id="UP000253529">
    <property type="component" value="Unassembled WGS sequence"/>
</dbReference>
<evidence type="ECO:0000313" key="6">
    <source>
        <dbReference type="EMBL" id="RBP11164.1"/>
    </source>
</evidence>
<dbReference type="Pfam" id="PF00171">
    <property type="entry name" value="Aldedh"/>
    <property type="match status" value="1"/>
</dbReference>
<proteinExistence type="inferred from homology"/>
<dbReference type="OrthoDB" id="9812625at2"/>
<comment type="similarity">
    <text evidence="1 4">Belongs to the aldehyde dehydrogenase family.</text>
</comment>
<organism evidence="6 7">
    <name type="scientific">Roseiarcus fermentans</name>
    <dbReference type="NCBI Taxonomy" id="1473586"/>
    <lineage>
        <taxon>Bacteria</taxon>
        <taxon>Pseudomonadati</taxon>
        <taxon>Pseudomonadota</taxon>
        <taxon>Alphaproteobacteria</taxon>
        <taxon>Hyphomicrobiales</taxon>
        <taxon>Roseiarcaceae</taxon>
        <taxon>Roseiarcus</taxon>
    </lineage>
</organism>